<feature type="domain" description="Partial AB-hydrolase lipase" evidence="2">
    <location>
        <begin position="48"/>
        <end position="105"/>
    </location>
</feature>
<dbReference type="AlphaFoldDB" id="A0A9J6GZI1"/>
<dbReference type="GO" id="GO:0006629">
    <property type="term" value="P:lipid metabolic process"/>
    <property type="evidence" value="ECO:0007669"/>
    <property type="project" value="InterPro"/>
</dbReference>
<organism evidence="3 4">
    <name type="scientific">Haemaphysalis longicornis</name>
    <name type="common">Bush tick</name>
    <dbReference type="NCBI Taxonomy" id="44386"/>
    <lineage>
        <taxon>Eukaryota</taxon>
        <taxon>Metazoa</taxon>
        <taxon>Ecdysozoa</taxon>
        <taxon>Arthropoda</taxon>
        <taxon>Chelicerata</taxon>
        <taxon>Arachnida</taxon>
        <taxon>Acari</taxon>
        <taxon>Parasitiformes</taxon>
        <taxon>Ixodida</taxon>
        <taxon>Ixodoidea</taxon>
        <taxon>Ixodidae</taxon>
        <taxon>Haemaphysalinae</taxon>
        <taxon>Haemaphysalis</taxon>
    </lineage>
</organism>
<keyword evidence="4" id="KW-1185">Reference proteome</keyword>
<name>A0A9J6GZI1_HAELO</name>
<comment type="caution">
    <text evidence="3">The sequence shown here is derived from an EMBL/GenBank/DDBJ whole genome shotgun (WGS) entry which is preliminary data.</text>
</comment>
<evidence type="ECO:0000313" key="3">
    <source>
        <dbReference type="EMBL" id="KAH9380096.1"/>
    </source>
</evidence>
<dbReference type="Gene3D" id="3.40.50.1820">
    <property type="entry name" value="alpha/beta hydrolase"/>
    <property type="match status" value="1"/>
</dbReference>
<proteinExistence type="predicted"/>
<keyword evidence="1" id="KW-0732">Signal</keyword>
<dbReference type="Proteomes" id="UP000821853">
    <property type="component" value="Chromosome 8"/>
</dbReference>
<evidence type="ECO:0000313" key="4">
    <source>
        <dbReference type="Proteomes" id="UP000821853"/>
    </source>
</evidence>
<feature type="chain" id="PRO_5039897135" description="Partial AB-hydrolase lipase domain-containing protein" evidence="1">
    <location>
        <begin position="24"/>
        <end position="140"/>
    </location>
</feature>
<dbReference type="InterPro" id="IPR029058">
    <property type="entry name" value="AB_hydrolase_fold"/>
</dbReference>
<dbReference type="InterPro" id="IPR006693">
    <property type="entry name" value="AB_hydrolase_lipase"/>
</dbReference>
<dbReference type="Pfam" id="PF04083">
    <property type="entry name" value="Abhydro_lipase"/>
    <property type="match status" value="1"/>
</dbReference>
<gene>
    <name evidence="3" type="ORF">HPB48_009907</name>
</gene>
<feature type="signal peptide" evidence="1">
    <location>
        <begin position="1"/>
        <end position="23"/>
    </location>
</feature>
<evidence type="ECO:0000259" key="2">
    <source>
        <dbReference type="Pfam" id="PF04083"/>
    </source>
</evidence>
<protein>
    <recommendedName>
        <fullName evidence="2">Partial AB-hydrolase lipase domain-containing protein</fullName>
    </recommendedName>
</protein>
<reference evidence="3 4" key="1">
    <citation type="journal article" date="2020" name="Cell">
        <title>Large-Scale Comparative Analyses of Tick Genomes Elucidate Their Genetic Diversity and Vector Capacities.</title>
        <authorList>
            <consortium name="Tick Genome and Microbiome Consortium (TIGMIC)"/>
            <person name="Jia N."/>
            <person name="Wang J."/>
            <person name="Shi W."/>
            <person name="Du L."/>
            <person name="Sun Y."/>
            <person name="Zhan W."/>
            <person name="Jiang J.F."/>
            <person name="Wang Q."/>
            <person name="Zhang B."/>
            <person name="Ji P."/>
            <person name="Bell-Sakyi L."/>
            <person name="Cui X.M."/>
            <person name="Yuan T.T."/>
            <person name="Jiang B.G."/>
            <person name="Yang W.F."/>
            <person name="Lam T.T."/>
            <person name="Chang Q.C."/>
            <person name="Ding S.J."/>
            <person name="Wang X.J."/>
            <person name="Zhu J.G."/>
            <person name="Ruan X.D."/>
            <person name="Zhao L."/>
            <person name="Wei J.T."/>
            <person name="Ye R.Z."/>
            <person name="Que T.C."/>
            <person name="Du C.H."/>
            <person name="Zhou Y.H."/>
            <person name="Cheng J.X."/>
            <person name="Dai P.F."/>
            <person name="Guo W.B."/>
            <person name="Han X.H."/>
            <person name="Huang E.J."/>
            <person name="Li L.F."/>
            <person name="Wei W."/>
            <person name="Gao Y.C."/>
            <person name="Liu J.Z."/>
            <person name="Shao H.Z."/>
            <person name="Wang X."/>
            <person name="Wang C.C."/>
            <person name="Yang T.C."/>
            <person name="Huo Q.B."/>
            <person name="Li W."/>
            <person name="Chen H.Y."/>
            <person name="Chen S.E."/>
            <person name="Zhou L.G."/>
            <person name="Ni X.B."/>
            <person name="Tian J.H."/>
            <person name="Sheng Y."/>
            <person name="Liu T."/>
            <person name="Pan Y.S."/>
            <person name="Xia L.Y."/>
            <person name="Li J."/>
            <person name="Zhao F."/>
            <person name="Cao W.C."/>
        </authorList>
    </citation>
    <scope>NUCLEOTIDE SEQUENCE [LARGE SCALE GENOMIC DNA]</scope>
    <source>
        <strain evidence="3">HaeL-2018</strain>
    </source>
</reference>
<accession>A0A9J6GZI1</accession>
<dbReference type="VEuPathDB" id="VectorBase:HLOH_063390"/>
<sequence length="140" mass="15687">MRARKTCWPVLAVLTLVPHLVFSARLVNRLLGGSRDVEEDAKLSPAGLMSKRGYEVQVHHVTTEDDYILEIDRMPFGVHNGTRTVRPPVLLVHGVVSSAADFVINKPDQSVGMEQTEPPALRQDMFSFLSFYGIINIQWS</sequence>
<dbReference type="EMBL" id="JABSTR010000010">
    <property type="protein sequence ID" value="KAH9380096.1"/>
    <property type="molecule type" value="Genomic_DNA"/>
</dbReference>
<evidence type="ECO:0000256" key="1">
    <source>
        <dbReference type="SAM" id="SignalP"/>
    </source>
</evidence>
<dbReference type="PANTHER" id="PTHR11005">
    <property type="entry name" value="LYSOSOMAL ACID LIPASE-RELATED"/>
    <property type="match status" value="1"/>
</dbReference>
<dbReference type="OrthoDB" id="6509973at2759"/>
<dbReference type="SUPFAM" id="SSF53474">
    <property type="entry name" value="alpha/beta-Hydrolases"/>
    <property type="match status" value="1"/>
</dbReference>